<dbReference type="InterPro" id="IPR045337">
    <property type="entry name" value="MmgE_PrpD_C"/>
</dbReference>
<dbReference type="GO" id="GO:0016829">
    <property type="term" value="F:lyase activity"/>
    <property type="evidence" value="ECO:0007669"/>
    <property type="project" value="InterPro"/>
</dbReference>
<feature type="domain" description="MmgE/PrpD N-terminal" evidence="2">
    <location>
        <begin position="34"/>
        <end position="264"/>
    </location>
</feature>
<dbReference type="Pfam" id="PF03972">
    <property type="entry name" value="MmgE_PrpD_N"/>
    <property type="match status" value="1"/>
</dbReference>
<dbReference type="InterPro" id="IPR042188">
    <property type="entry name" value="MmgE/PrpD_sf_2"/>
</dbReference>
<keyword evidence="5" id="KW-1185">Reference proteome</keyword>
<feature type="domain" description="MmgE/PrpD C-terminal" evidence="3">
    <location>
        <begin position="289"/>
        <end position="456"/>
    </location>
</feature>
<comment type="similarity">
    <text evidence="1">Belongs to the PrpD family.</text>
</comment>
<reference evidence="4 5" key="1">
    <citation type="submission" date="2017-04" db="EMBL/GenBank/DDBJ databases">
        <title>Whole Genome Sequence of 1,4-Dioxane Degrading Bacterium Mycobacterium dioxanotrophicus PH-06.</title>
        <authorList>
            <person name="He Y."/>
        </authorList>
    </citation>
    <scope>NUCLEOTIDE SEQUENCE [LARGE SCALE GENOMIC DNA]</scope>
    <source>
        <strain evidence="4 5">PH-06</strain>
    </source>
</reference>
<dbReference type="InterPro" id="IPR042183">
    <property type="entry name" value="MmgE/PrpD_sf_1"/>
</dbReference>
<dbReference type="RefSeq" id="WP_087078713.1">
    <property type="nucleotide sequence ID" value="NZ_CP020809.1"/>
</dbReference>
<accession>A0A1Y0C8H3</accession>
<dbReference type="PANTHER" id="PTHR16943">
    <property type="entry name" value="2-METHYLCITRATE DEHYDRATASE-RELATED"/>
    <property type="match status" value="1"/>
</dbReference>
<evidence type="ECO:0000256" key="1">
    <source>
        <dbReference type="ARBA" id="ARBA00006174"/>
    </source>
</evidence>
<gene>
    <name evidence="4" type="ORF">BTO20_24740</name>
</gene>
<dbReference type="Proteomes" id="UP000195331">
    <property type="component" value="Chromosome"/>
</dbReference>
<protein>
    <recommendedName>
        <fullName evidence="6">2-methylcitrate dehydratase</fullName>
    </recommendedName>
</protein>
<dbReference type="OrthoDB" id="9797528at2"/>
<sequence length="480" mass="50574">MNTTTTAGLPIAPATEQYAPADGFSRTVMAAYENWSYSALPASVVQRIKLFVLDTLGVIAAAADAPGIPEVNHLLLDWESAGPSTVLIGKGRVAPPTAALANGAAAHALDFDDNHDPGRVHAYAVILPAAMAAAEARGGVSGRDLIAALATGVELQARLGLAAPHSMSRGWHPTTVMGALGAAAAAARVLDLRDTQFCDAVGLAFHQASGTRQALNDGVLAKRLGAGFAARNGTAAAYLAAAGLTGPTRFLEGEAGLFQLYERGEVLPDALLQDLGRTWEVMTHSMKPYPCCRCTHNAIAIGQALHREGLSPAEIDSVVIGMSEVNTKIVGEPYDVARDSTIHAQFNACYCFASALIHGRVDVATFQRPQISDPVVSALAARTRVVMDDAIAPGAMSPTRVRILCRDGRRIERVLEFMEGSPEQPMTEDQAIAKFSDCLEMRLGATSFEIDRLAAKILDLETCSDVGDIIAAFPGTPQPR</sequence>
<evidence type="ECO:0000313" key="5">
    <source>
        <dbReference type="Proteomes" id="UP000195331"/>
    </source>
</evidence>
<evidence type="ECO:0008006" key="6">
    <source>
        <dbReference type="Google" id="ProtNLM"/>
    </source>
</evidence>
<dbReference type="AlphaFoldDB" id="A0A1Y0C8H3"/>
<name>A0A1Y0C8H3_9MYCO</name>
<dbReference type="SUPFAM" id="SSF103378">
    <property type="entry name" value="2-methylcitrate dehydratase PrpD"/>
    <property type="match status" value="1"/>
</dbReference>
<proteinExistence type="inferred from homology"/>
<evidence type="ECO:0000259" key="3">
    <source>
        <dbReference type="Pfam" id="PF19305"/>
    </source>
</evidence>
<dbReference type="InterPro" id="IPR005656">
    <property type="entry name" value="MmgE_PrpD"/>
</dbReference>
<dbReference type="InterPro" id="IPR036148">
    <property type="entry name" value="MmgE/PrpD_sf"/>
</dbReference>
<evidence type="ECO:0000313" key="4">
    <source>
        <dbReference type="EMBL" id="ART71325.1"/>
    </source>
</evidence>
<dbReference type="EMBL" id="CP020809">
    <property type="protein sequence ID" value="ART71325.1"/>
    <property type="molecule type" value="Genomic_DNA"/>
</dbReference>
<dbReference type="PANTHER" id="PTHR16943:SF8">
    <property type="entry name" value="2-METHYLCITRATE DEHYDRATASE"/>
    <property type="match status" value="1"/>
</dbReference>
<dbReference type="Gene3D" id="1.10.4100.10">
    <property type="entry name" value="2-methylcitrate dehydratase PrpD"/>
    <property type="match status" value="1"/>
</dbReference>
<dbReference type="Pfam" id="PF19305">
    <property type="entry name" value="MmgE_PrpD_C"/>
    <property type="match status" value="1"/>
</dbReference>
<organism evidence="4 5">
    <name type="scientific">Mycobacterium dioxanotrophicus</name>
    <dbReference type="NCBI Taxonomy" id="482462"/>
    <lineage>
        <taxon>Bacteria</taxon>
        <taxon>Bacillati</taxon>
        <taxon>Actinomycetota</taxon>
        <taxon>Actinomycetes</taxon>
        <taxon>Mycobacteriales</taxon>
        <taxon>Mycobacteriaceae</taxon>
        <taxon>Mycobacterium</taxon>
    </lineage>
</organism>
<dbReference type="InterPro" id="IPR045336">
    <property type="entry name" value="MmgE_PrpD_N"/>
</dbReference>
<evidence type="ECO:0000259" key="2">
    <source>
        <dbReference type="Pfam" id="PF03972"/>
    </source>
</evidence>
<dbReference type="Gene3D" id="3.30.1330.120">
    <property type="entry name" value="2-methylcitrate dehydratase PrpD"/>
    <property type="match status" value="1"/>
</dbReference>
<dbReference type="KEGG" id="mdx:BTO20_24740"/>